<keyword evidence="4 7" id="KW-0274">FAD</keyword>
<organism evidence="9 10">
    <name type="scientific">Allopusillimonas soli</name>
    <dbReference type="NCBI Taxonomy" id="659016"/>
    <lineage>
        <taxon>Bacteria</taxon>
        <taxon>Pseudomonadati</taxon>
        <taxon>Pseudomonadota</taxon>
        <taxon>Betaproteobacteria</taxon>
        <taxon>Burkholderiales</taxon>
        <taxon>Alcaligenaceae</taxon>
        <taxon>Allopusillimonas</taxon>
    </lineage>
</organism>
<evidence type="ECO:0000256" key="5">
    <source>
        <dbReference type="ARBA" id="ARBA00023002"/>
    </source>
</evidence>
<comment type="cofactor">
    <cofactor evidence="1 7">
        <name>FAD</name>
        <dbReference type="ChEBI" id="CHEBI:57692"/>
    </cofactor>
</comment>
<dbReference type="OrthoDB" id="18526at2"/>
<comment type="function">
    <text evidence="7">Oxidative deamination of D-amino acids.</text>
</comment>
<dbReference type="EMBL" id="JACCEW010000001">
    <property type="protein sequence ID" value="NYT36197.1"/>
    <property type="molecule type" value="Genomic_DNA"/>
</dbReference>
<dbReference type="Proteomes" id="UP000580517">
    <property type="component" value="Unassembled WGS sequence"/>
</dbReference>
<evidence type="ECO:0000256" key="6">
    <source>
        <dbReference type="ARBA" id="ARBA00047884"/>
    </source>
</evidence>
<evidence type="ECO:0000313" key="9">
    <source>
        <dbReference type="EMBL" id="NYT36197.1"/>
    </source>
</evidence>
<evidence type="ECO:0000256" key="2">
    <source>
        <dbReference type="ARBA" id="ARBA00009410"/>
    </source>
</evidence>
<evidence type="ECO:0000256" key="4">
    <source>
        <dbReference type="ARBA" id="ARBA00022827"/>
    </source>
</evidence>
<dbReference type="RefSeq" id="WP_129968102.1">
    <property type="nucleotide sequence ID" value="NZ_JACCEW010000001.1"/>
</dbReference>
<dbReference type="HAMAP" id="MF_01202">
    <property type="entry name" value="DadA"/>
    <property type="match status" value="1"/>
</dbReference>
<sequence>MKVIVLGAGVIGVTSAYYLAKAGHEVTVLERLAGPALETSFANAGQVSFGYSSPWAAPGVPVKALKWLFAEHPPLSFRPDGTLFQLWWMFQMWRNCNAHRYAINKERMIRMSEYSSVCLSTLREATGIQYEGRRQGTLQVFRKQSQMDQAGKDIEVLQNAGVAYELLDGADLVEVEPGLAHATHALVGGLRTPDDETGDCSLFTNRLAAIAAEAGVDFRYNTSIDRIHIEGSNVRGVQCGTELVTGDAYVVALGSWSTQLLSAAMRLPVYPMKGYSITVPIADDRRAPVSTLLDETYKVAVTRFDQRIRIGGMAEIKGFDKTLDPKRQQTLEMVVDDLFPGAREPGDVKFWTGLRPKTPDSTPIIGPTPVRGLYLNTGHGTLGWTMSCGSGQLIADIVSGKPTEIRSDDLAISRYTAPVNI</sequence>
<dbReference type="GO" id="GO:0005737">
    <property type="term" value="C:cytoplasm"/>
    <property type="evidence" value="ECO:0007669"/>
    <property type="project" value="TreeGrafter"/>
</dbReference>
<dbReference type="AlphaFoldDB" id="A0A853F886"/>
<dbReference type="InterPro" id="IPR006076">
    <property type="entry name" value="FAD-dep_OxRdtase"/>
</dbReference>
<comment type="similarity">
    <text evidence="2 7">Belongs to the DadA oxidoreductase family.</text>
</comment>
<name>A0A853F886_9BURK</name>
<feature type="domain" description="FAD dependent oxidoreductase" evidence="8">
    <location>
        <begin position="2"/>
        <end position="396"/>
    </location>
</feature>
<dbReference type="NCBIfam" id="NF001933">
    <property type="entry name" value="PRK00711.1"/>
    <property type="match status" value="1"/>
</dbReference>
<dbReference type="GO" id="GO:0005886">
    <property type="term" value="C:plasma membrane"/>
    <property type="evidence" value="ECO:0007669"/>
    <property type="project" value="TreeGrafter"/>
</dbReference>
<dbReference type="SUPFAM" id="SSF54373">
    <property type="entry name" value="FAD-linked reductases, C-terminal domain"/>
    <property type="match status" value="1"/>
</dbReference>
<gene>
    <name evidence="7" type="primary">dadA</name>
    <name evidence="9" type="ORF">H0A68_04875</name>
</gene>
<dbReference type="EC" id="1.4.99.-" evidence="7"/>
<accession>A0A853F886</accession>
<dbReference type="FunFam" id="3.50.50.60:FF:000020">
    <property type="entry name" value="D-amino acid dehydrogenase"/>
    <property type="match status" value="1"/>
</dbReference>
<evidence type="ECO:0000256" key="1">
    <source>
        <dbReference type="ARBA" id="ARBA00001974"/>
    </source>
</evidence>
<dbReference type="Pfam" id="PF01266">
    <property type="entry name" value="DAO"/>
    <property type="match status" value="1"/>
</dbReference>
<reference evidence="9 10" key="1">
    <citation type="submission" date="2020-07" db="EMBL/GenBank/DDBJ databases">
        <title>Taxonomic revisions and descriptions of new bacterial species based on genomic comparisons in the high-G+C-content subgroup of the family Alcaligenaceae.</title>
        <authorList>
            <person name="Szabo A."/>
            <person name="Felfoldi T."/>
        </authorList>
    </citation>
    <scope>NUCLEOTIDE SEQUENCE [LARGE SCALE GENOMIC DNA]</scope>
    <source>
        <strain evidence="9 10">DSM 25264</strain>
    </source>
</reference>
<dbReference type="InterPro" id="IPR036188">
    <property type="entry name" value="FAD/NAD-bd_sf"/>
</dbReference>
<evidence type="ECO:0000259" key="8">
    <source>
        <dbReference type="Pfam" id="PF01266"/>
    </source>
</evidence>
<evidence type="ECO:0000256" key="7">
    <source>
        <dbReference type="HAMAP-Rule" id="MF_01202"/>
    </source>
</evidence>
<dbReference type="PANTHER" id="PTHR13847">
    <property type="entry name" value="SARCOSINE DEHYDROGENASE-RELATED"/>
    <property type="match status" value="1"/>
</dbReference>
<dbReference type="GO" id="GO:0008718">
    <property type="term" value="F:D-amino-acid dehydrogenase activity"/>
    <property type="evidence" value="ECO:0007669"/>
    <property type="project" value="UniProtKB-UniRule"/>
</dbReference>
<evidence type="ECO:0000256" key="3">
    <source>
        <dbReference type="ARBA" id="ARBA00022630"/>
    </source>
</evidence>
<dbReference type="Gene3D" id="3.30.9.10">
    <property type="entry name" value="D-Amino Acid Oxidase, subunit A, domain 2"/>
    <property type="match status" value="1"/>
</dbReference>
<protein>
    <recommendedName>
        <fullName evidence="7">D-amino acid dehydrogenase</fullName>
        <ecNumber evidence="7">1.4.99.-</ecNumber>
    </recommendedName>
</protein>
<proteinExistence type="inferred from homology"/>
<feature type="binding site" evidence="7">
    <location>
        <begin position="3"/>
        <end position="17"/>
    </location>
    <ligand>
        <name>FAD</name>
        <dbReference type="ChEBI" id="CHEBI:57692"/>
    </ligand>
</feature>
<dbReference type="PANTHER" id="PTHR13847:SF280">
    <property type="entry name" value="D-AMINO ACID DEHYDROGENASE"/>
    <property type="match status" value="1"/>
</dbReference>
<dbReference type="InterPro" id="IPR023080">
    <property type="entry name" value="DadA"/>
</dbReference>
<comment type="catalytic activity">
    <reaction evidence="6 7">
        <text>a D-alpha-amino acid + A + H2O = a 2-oxocarboxylate + AH2 + NH4(+)</text>
        <dbReference type="Rhea" id="RHEA:18125"/>
        <dbReference type="ChEBI" id="CHEBI:13193"/>
        <dbReference type="ChEBI" id="CHEBI:15377"/>
        <dbReference type="ChEBI" id="CHEBI:17499"/>
        <dbReference type="ChEBI" id="CHEBI:28938"/>
        <dbReference type="ChEBI" id="CHEBI:35179"/>
        <dbReference type="ChEBI" id="CHEBI:59871"/>
    </reaction>
</comment>
<dbReference type="GO" id="GO:0055130">
    <property type="term" value="P:D-alanine catabolic process"/>
    <property type="evidence" value="ECO:0007669"/>
    <property type="project" value="TreeGrafter"/>
</dbReference>
<keyword evidence="5 7" id="KW-0560">Oxidoreductase</keyword>
<dbReference type="SUPFAM" id="SSF51905">
    <property type="entry name" value="FAD/NAD(P)-binding domain"/>
    <property type="match status" value="1"/>
</dbReference>
<evidence type="ECO:0000313" key="10">
    <source>
        <dbReference type="Proteomes" id="UP000580517"/>
    </source>
</evidence>
<dbReference type="Gene3D" id="3.50.50.60">
    <property type="entry name" value="FAD/NAD(P)-binding domain"/>
    <property type="match status" value="2"/>
</dbReference>
<comment type="caution">
    <text evidence="9">The sequence shown here is derived from an EMBL/GenBank/DDBJ whole genome shotgun (WGS) entry which is preliminary data.</text>
</comment>
<keyword evidence="10" id="KW-1185">Reference proteome</keyword>
<keyword evidence="3 7" id="KW-0285">Flavoprotein</keyword>